<organism evidence="4 5">
    <name type="scientific">Saitozyma podzolica</name>
    <dbReference type="NCBI Taxonomy" id="1890683"/>
    <lineage>
        <taxon>Eukaryota</taxon>
        <taxon>Fungi</taxon>
        <taxon>Dikarya</taxon>
        <taxon>Basidiomycota</taxon>
        <taxon>Agaricomycotina</taxon>
        <taxon>Tremellomycetes</taxon>
        <taxon>Tremellales</taxon>
        <taxon>Trimorphomycetaceae</taxon>
        <taxon>Saitozyma</taxon>
    </lineage>
</organism>
<dbReference type="GO" id="GO:0005829">
    <property type="term" value="C:cytosol"/>
    <property type="evidence" value="ECO:0007669"/>
    <property type="project" value="TreeGrafter"/>
</dbReference>
<dbReference type="Gene3D" id="3.40.640.10">
    <property type="entry name" value="Type I PLP-dependent aspartate aminotransferase-like (Major domain)"/>
    <property type="match status" value="1"/>
</dbReference>
<dbReference type="InterPro" id="IPR015424">
    <property type="entry name" value="PyrdxlP-dep_Trfase"/>
</dbReference>
<dbReference type="NCBIfam" id="NF005685">
    <property type="entry name" value="PRK07483.1"/>
    <property type="match status" value="1"/>
</dbReference>
<dbReference type="InterPro" id="IPR014710">
    <property type="entry name" value="RmlC-like_jellyroll"/>
</dbReference>
<dbReference type="STRING" id="1890683.A0A427YWI7"/>
<reference evidence="4 5" key="1">
    <citation type="submission" date="2018-11" db="EMBL/GenBank/DDBJ databases">
        <title>Genome sequence of Saitozyma podzolica DSM 27192.</title>
        <authorList>
            <person name="Aliyu H."/>
            <person name="Gorte O."/>
            <person name="Ochsenreither K."/>
        </authorList>
    </citation>
    <scope>NUCLEOTIDE SEQUENCE [LARGE SCALE GENOMIC DNA]</scope>
    <source>
        <strain evidence="4 5">DSM 27192</strain>
    </source>
</reference>
<evidence type="ECO:0000313" key="4">
    <source>
        <dbReference type="EMBL" id="RSH95503.1"/>
    </source>
</evidence>
<dbReference type="Pfam" id="PF12973">
    <property type="entry name" value="Cupin_7"/>
    <property type="match status" value="1"/>
</dbReference>
<comment type="caution">
    <text evidence="4">The sequence shown here is derived from an EMBL/GenBank/DDBJ whole genome shotgun (WGS) entry which is preliminary data.</text>
</comment>
<dbReference type="InterPro" id="IPR025979">
    <property type="entry name" value="ChrR-like_cupin_dom"/>
</dbReference>
<keyword evidence="2" id="KW-0663">Pyridoxal phosphate</keyword>
<evidence type="ECO:0000256" key="2">
    <source>
        <dbReference type="ARBA" id="ARBA00022898"/>
    </source>
</evidence>
<dbReference type="InterPro" id="IPR015422">
    <property type="entry name" value="PyrdxlP-dep_Trfase_small"/>
</dbReference>
<dbReference type="InterPro" id="IPR011051">
    <property type="entry name" value="RmlC_Cupin_sf"/>
</dbReference>
<dbReference type="SUPFAM" id="SSF53383">
    <property type="entry name" value="PLP-dependent transferases"/>
    <property type="match status" value="1"/>
</dbReference>
<dbReference type="Pfam" id="PF00202">
    <property type="entry name" value="Aminotran_3"/>
    <property type="match status" value="1"/>
</dbReference>
<dbReference type="CDD" id="cd20302">
    <property type="entry name" value="cupin_DAD"/>
    <property type="match status" value="1"/>
</dbReference>
<dbReference type="CDD" id="cd00610">
    <property type="entry name" value="OAT_like"/>
    <property type="match status" value="1"/>
</dbReference>
<dbReference type="GO" id="GO:0030170">
    <property type="term" value="F:pyridoxal phosphate binding"/>
    <property type="evidence" value="ECO:0007669"/>
    <property type="project" value="InterPro"/>
</dbReference>
<sequence>MSPSRVDDQPRTNLLYRSLHGRAPEQVVRAKGAYLWLDDGRQILDACAGAAVASIGHGDERVISAVTEQLTQLSYHHTSRLTNPAAEALAAKLVGHRPGGLSNAIFLSSGSEANESAIKLARQYHVEIGQPERVHIISRHNSYHGNSIGCVSLTGIPSRRQHFLPLLMPNTSRISPCYPYRYQKEGETDAQYAVRCAAELEAEILRVGENRVAAFFVETVVGAAAGNITPVPGYFQAMRRVCDKYGVLLVLDEVMCGMGRSGKLHCWEWEGVVPDIQTIGKGLNGGYQALSAVLMSERVIAGLRSGSGCFANGQTFQCHPAAAAAGLAVMSIFESEAIVQNCAKRGAELRAALETAFGDHPHVGEIRGRGLFQSLEFVGDRKTKSTFPVDLPLASLLDNAIFNRGVSVYSGFGKGTADGVRGDHILLSPPLNITSEEIKELVQALKQGVDDVFATPEVQEAVLAFAKSPDRGLLAMNLVYRPGGQTGDFLGHPHDVALLIQPQEPLSTWDFLVAGARGAKSACPGSLDAGPRLAFSPMAHVSAVPYSGPPLYSVPEDLVIPGVLDIDNCDERLWVPQTQDVWFRPLLFSVSQGYFVNLLRVRKSGILSRHRHAGPVHATVLRGRWHYLEHDWWAEEGSYAFEPPGDIHTLEVPEGVTEMITLFHVTGAYIYVDPKGKPEAIEDVFSKIELARAHFEKVGLGANFVDRFIR</sequence>
<evidence type="ECO:0000313" key="5">
    <source>
        <dbReference type="Proteomes" id="UP000279259"/>
    </source>
</evidence>
<dbReference type="InterPro" id="IPR005814">
    <property type="entry name" value="Aminotrans_3"/>
</dbReference>
<dbReference type="Proteomes" id="UP000279259">
    <property type="component" value="Unassembled WGS sequence"/>
</dbReference>
<name>A0A427YWI7_9TREE</name>
<dbReference type="Gene3D" id="2.60.120.10">
    <property type="entry name" value="Jelly Rolls"/>
    <property type="match status" value="1"/>
</dbReference>
<evidence type="ECO:0000259" key="3">
    <source>
        <dbReference type="Pfam" id="PF12973"/>
    </source>
</evidence>
<evidence type="ECO:0000256" key="1">
    <source>
        <dbReference type="ARBA" id="ARBA00008954"/>
    </source>
</evidence>
<dbReference type="AlphaFoldDB" id="A0A427YWI7"/>
<dbReference type="SUPFAM" id="SSF51182">
    <property type="entry name" value="RmlC-like cupins"/>
    <property type="match status" value="1"/>
</dbReference>
<keyword evidence="5" id="KW-1185">Reference proteome</keyword>
<accession>A0A427YWI7</accession>
<protein>
    <recommendedName>
        <fullName evidence="3">ChrR-like cupin domain-containing protein</fullName>
    </recommendedName>
</protein>
<dbReference type="OrthoDB" id="10261433at2759"/>
<dbReference type="EMBL" id="RSCD01000001">
    <property type="protein sequence ID" value="RSH95503.1"/>
    <property type="molecule type" value="Genomic_DNA"/>
</dbReference>
<dbReference type="PANTHER" id="PTHR43094:SF1">
    <property type="entry name" value="AMINOTRANSFERASE CLASS-III"/>
    <property type="match status" value="1"/>
</dbReference>
<dbReference type="GO" id="GO:0008483">
    <property type="term" value="F:transaminase activity"/>
    <property type="evidence" value="ECO:0007669"/>
    <property type="project" value="InterPro"/>
</dbReference>
<gene>
    <name evidence="4" type="ORF">EHS25_000595</name>
</gene>
<comment type="similarity">
    <text evidence="1">Belongs to the class-III pyridoxal-phosphate-dependent aminotransferase family.</text>
</comment>
<dbReference type="Gene3D" id="3.90.1150.10">
    <property type="entry name" value="Aspartate Aminotransferase, domain 1"/>
    <property type="match status" value="1"/>
</dbReference>
<dbReference type="InterPro" id="IPR015421">
    <property type="entry name" value="PyrdxlP-dep_Trfase_major"/>
</dbReference>
<proteinExistence type="inferred from homology"/>
<feature type="domain" description="ChrR-like cupin" evidence="3">
    <location>
        <begin position="569"/>
        <end position="667"/>
    </location>
</feature>
<dbReference type="PANTHER" id="PTHR43094">
    <property type="entry name" value="AMINOTRANSFERASE"/>
    <property type="match status" value="1"/>
</dbReference>